<feature type="non-terminal residue" evidence="2">
    <location>
        <position position="1"/>
    </location>
</feature>
<feature type="region of interest" description="Disordered" evidence="1">
    <location>
        <begin position="18"/>
        <end position="43"/>
    </location>
</feature>
<evidence type="ECO:0000313" key="2">
    <source>
        <dbReference type="EMBL" id="MBS2962797.1"/>
    </source>
</evidence>
<gene>
    <name evidence="2" type="ORF">KGA66_07075</name>
</gene>
<reference evidence="2" key="1">
    <citation type="submission" date="2021-04" db="EMBL/GenBank/DDBJ databases">
        <title>Genome based classification of Actinospica acidithermotolerans sp. nov., an actinobacterium isolated from an Indonesian hot spring.</title>
        <authorList>
            <person name="Kusuma A.B."/>
            <person name="Putra K.E."/>
            <person name="Nafisah S."/>
            <person name="Loh J."/>
            <person name="Nouioui I."/>
            <person name="Goodfellow M."/>
        </authorList>
    </citation>
    <scope>NUCLEOTIDE SEQUENCE</scope>
    <source>
        <strain evidence="2">DSM 45618</strain>
    </source>
</reference>
<protein>
    <submittedName>
        <fullName evidence="2">Uncharacterized protein</fullName>
    </submittedName>
</protein>
<dbReference type="EMBL" id="JAGSXH010000015">
    <property type="protein sequence ID" value="MBS2962797.1"/>
    <property type="molecule type" value="Genomic_DNA"/>
</dbReference>
<sequence>AGAVVEAVAVVEAGAVTDSGEGFDGSSSMSPAEAGAWGDSAAARSPDRVRFGRLSGLVALSSMACAPSDAVSDHGADDP</sequence>
<evidence type="ECO:0000313" key="3">
    <source>
        <dbReference type="Proteomes" id="UP000677913"/>
    </source>
</evidence>
<evidence type="ECO:0000256" key="1">
    <source>
        <dbReference type="SAM" id="MobiDB-lite"/>
    </source>
</evidence>
<dbReference type="RefSeq" id="WP_211465849.1">
    <property type="nucleotide sequence ID" value="NZ_JAGSXH010000015.1"/>
</dbReference>
<organism evidence="2 3">
    <name type="scientific">Actinocrinis puniceicyclus</name>
    <dbReference type="NCBI Taxonomy" id="977794"/>
    <lineage>
        <taxon>Bacteria</taxon>
        <taxon>Bacillati</taxon>
        <taxon>Actinomycetota</taxon>
        <taxon>Actinomycetes</taxon>
        <taxon>Catenulisporales</taxon>
        <taxon>Actinospicaceae</taxon>
        <taxon>Actinocrinis</taxon>
    </lineage>
</organism>
<proteinExistence type="predicted"/>
<name>A0A8J8BAB9_9ACTN</name>
<accession>A0A8J8BAB9</accession>
<dbReference type="Proteomes" id="UP000677913">
    <property type="component" value="Unassembled WGS sequence"/>
</dbReference>
<dbReference type="AlphaFoldDB" id="A0A8J8BAB9"/>
<feature type="compositionally biased region" description="Low complexity" evidence="1">
    <location>
        <begin position="32"/>
        <end position="43"/>
    </location>
</feature>
<comment type="caution">
    <text evidence="2">The sequence shown here is derived from an EMBL/GenBank/DDBJ whole genome shotgun (WGS) entry which is preliminary data.</text>
</comment>
<keyword evidence="3" id="KW-1185">Reference proteome</keyword>